<keyword evidence="3" id="KW-1185">Reference proteome</keyword>
<dbReference type="Gene3D" id="3.30.420.10">
    <property type="entry name" value="Ribonuclease H-like superfamily/Ribonuclease H"/>
    <property type="match status" value="1"/>
</dbReference>
<dbReference type="InterPro" id="IPR044730">
    <property type="entry name" value="RNase_H-like_dom_plant"/>
</dbReference>
<dbReference type="InterPro" id="IPR052929">
    <property type="entry name" value="RNase_H-like_EbsB-rel"/>
</dbReference>
<dbReference type="GO" id="GO:0004523">
    <property type="term" value="F:RNA-DNA hybrid ribonuclease activity"/>
    <property type="evidence" value="ECO:0007669"/>
    <property type="project" value="InterPro"/>
</dbReference>
<sequence>MDIYIFKARGFDKKGHVGADYRKANIRGLPSTTNATGEVNVSEVNVWKRQNYKWTKINCNASWNRDTGRGSVGLVGRDHQGEFQGAKFRVVGSASSTLVVEAIAVREGMLFAMANNWNSVEVESDS</sequence>
<dbReference type="InterPro" id="IPR002156">
    <property type="entry name" value="RNaseH_domain"/>
</dbReference>
<dbReference type="PANTHER" id="PTHR47074">
    <property type="entry name" value="BNAC02G40300D PROTEIN"/>
    <property type="match status" value="1"/>
</dbReference>
<comment type="caution">
    <text evidence="2">The sequence shown here is derived from an EMBL/GenBank/DDBJ whole genome shotgun (WGS) entry which is preliminary data.</text>
</comment>
<proteinExistence type="predicted"/>
<gene>
    <name evidence="2" type="ORF">LIER_42914</name>
</gene>
<name>A0AAV3P8K7_LITER</name>
<protein>
    <recommendedName>
        <fullName evidence="1">RNase H type-1 domain-containing protein</fullName>
    </recommendedName>
</protein>
<dbReference type="Proteomes" id="UP001454036">
    <property type="component" value="Unassembled WGS sequence"/>
</dbReference>
<evidence type="ECO:0000313" key="2">
    <source>
        <dbReference type="EMBL" id="GAA0146600.1"/>
    </source>
</evidence>
<dbReference type="EMBL" id="BAABME010031658">
    <property type="protein sequence ID" value="GAA0146600.1"/>
    <property type="molecule type" value="Genomic_DNA"/>
</dbReference>
<accession>A0AAV3P8K7</accession>
<dbReference type="CDD" id="cd06222">
    <property type="entry name" value="RNase_H_like"/>
    <property type="match status" value="1"/>
</dbReference>
<dbReference type="AlphaFoldDB" id="A0AAV3P8K7"/>
<dbReference type="GO" id="GO:0003676">
    <property type="term" value="F:nucleic acid binding"/>
    <property type="evidence" value="ECO:0007669"/>
    <property type="project" value="InterPro"/>
</dbReference>
<dbReference type="InterPro" id="IPR036397">
    <property type="entry name" value="RNaseH_sf"/>
</dbReference>
<dbReference type="InterPro" id="IPR012337">
    <property type="entry name" value="RNaseH-like_sf"/>
</dbReference>
<feature type="domain" description="RNase H type-1" evidence="1">
    <location>
        <begin position="58"/>
        <end position="126"/>
    </location>
</feature>
<evidence type="ECO:0000313" key="3">
    <source>
        <dbReference type="Proteomes" id="UP001454036"/>
    </source>
</evidence>
<dbReference type="Pfam" id="PF13456">
    <property type="entry name" value="RVT_3"/>
    <property type="match status" value="1"/>
</dbReference>
<evidence type="ECO:0000259" key="1">
    <source>
        <dbReference type="Pfam" id="PF13456"/>
    </source>
</evidence>
<reference evidence="2 3" key="1">
    <citation type="submission" date="2024-01" db="EMBL/GenBank/DDBJ databases">
        <title>The complete chloroplast genome sequence of Lithospermum erythrorhizon: insights into the phylogenetic relationship among Boraginaceae species and the maternal lineages of purple gromwells.</title>
        <authorList>
            <person name="Okada T."/>
            <person name="Watanabe K."/>
        </authorList>
    </citation>
    <scope>NUCLEOTIDE SEQUENCE [LARGE SCALE GENOMIC DNA]</scope>
</reference>
<dbReference type="SUPFAM" id="SSF53098">
    <property type="entry name" value="Ribonuclease H-like"/>
    <property type="match status" value="1"/>
</dbReference>
<organism evidence="2 3">
    <name type="scientific">Lithospermum erythrorhizon</name>
    <name type="common">Purple gromwell</name>
    <name type="synonym">Lithospermum officinale var. erythrorhizon</name>
    <dbReference type="NCBI Taxonomy" id="34254"/>
    <lineage>
        <taxon>Eukaryota</taxon>
        <taxon>Viridiplantae</taxon>
        <taxon>Streptophyta</taxon>
        <taxon>Embryophyta</taxon>
        <taxon>Tracheophyta</taxon>
        <taxon>Spermatophyta</taxon>
        <taxon>Magnoliopsida</taxon>
        <taxon>eudicotyledons</taxon>
        <taxon>Gunneridae</taxon>
        <taxon>Pentapetalae</taxon>
        <taxon>asterids</taxon>
        <taxon>lamiids</taxon>
        <taxon>Boraginales</taxon>
        <taxon>Boraginaceae</taxon>
        <taxon>Boraginoideae</taxon>
        <taxon>Lithospermeae</taxon>
        <taxon>Lithospermum</taxon>
    </lineage>
</organism>
<dbReference type="PANTHER" id="PTHR47074:SF11">
    <property type="entry name" value="REVERSE TRANSCRIPTASE-LIKE PROTEIN"/>
    <property type="match status" value="1"/>
</dbReference>